<evidence type="ECO:0000313" key="2">
    <source>
        <dbReference type="Proteomes" id="UP000219020"/>
    </source>
</evidence>
<proteinExistence type="predicted"/>
<reference evidence="2" key="1">
    <citation type="submission" date="2017-04" db="EMBL/GenBank/DDBJ databases">
        <title>Genome evolution of the luminous symbionts of deep sea anglerfish.</title>
        <authorList>
            <person name="Hendry T.A."/>
        </authorList>
    </citation>
    <scope>NUCLEOTIDE SEQUENCE [LARGE SCALE GENOMIC DNA]</scope>
</reference>
<protein>
    <submittedName>
        <fullName evidence="1">Uncharacterized protein</fullName>
    </submittedName>
</protein>
<dbReference type="EMBL" id="NBYY01000037">
    <property type="protein sequence ID" value="PCS21195.1"/>
    <property type="molecule type" value="Genomic_DNA"/>
</dbReference>
<dbReference type="Proteomes" id="UP000219020">
    <property type="component" value="Unassembled WGS sequence"/>
</dbReference>
<comment type="caution">
    <text evidence="1">The sequence shown here is derived from an EMBL/GenBank/DDBJ whole genome shotgun (WGS) entry which is preliminary data.</text>
</comment>
<name>A0A2A5SZ66_9GAMM</name>
<accession>A0A2A5SZ66</accession>
<evidence type="ECO:0000313" key="1">
    <source>
        <dbReference type="EMBL" id="PCS21195.1"/>
    </source>
</evidence>
<sequence length="45" mass="5055">MLAYQSQNDLLNIDDQTVNPKYVYQSINVNSQIKAIYGGADFETA</sequence>
<gene>
    <name evidence="1" type="ORF">BTN49_3205</name>
</gene>
<dbReference type="RefSeq" id="WP_339377276.1">
    <property type="nucleotide sequence ID" value="NZ_CAWOZH010000032.1"/>
</dbReference>
<organism evidence="1 2">
    <name type="scientific">Candidatus Enterovibrio escicola</name>
    <dbReference type="NCBI Taxonomy" id="1927127"/>
    <lineage>
        <taxon>Bacteria</taxon>
        <taxon>Pseudomonadati</taxon>
        <taxon>Pseudomonadota</taxon>
        <taxon>Gammaproteobacteria</taxon>
        <taxon>Vibrionales</taxon>
        <taxon>Vibrionaceae</taxon>
        <taxon>Enterovibrio</taxon>
    </lineage>
</organism>
<dbReference type="AlphaFoldDB" id="A0A2A5SZ66"/>
<keyword evidence="2" id="KW-1185">Reference proteome</keyword>